<keyword evidence="1" id="KW-1133">Transmembrane helix</keyword>
<protein>
    <submittedName>
        <fullName evidence="3">Uncharacterized protein</fullName>
    </submittedName>
</protein>
<evidence type="ECO:0000313" key="3">
    <source>
        <dbReference type="EMBL" id="PIR03716.1"/>
    </source>
</evidence>
<dbReference type="Proteomes" id="UP000229600">
    <property type="component" value="Unassembled WGS sequence"/>
</dbReference>
<evidence type="ECO:0000256" key="2">
    <source>
        <dbReference type="SAM" id="SignalP"/>
    </source>
</evidence>
<keyword evidence="1" id="KW-0472">Membrane</keyword>
<feature type="chain" id="PRO_5013850005" evidence="2">
    <location>
        <begin position="27"/>
        <end position="211"/>
    </location>
</feature>
<gene>
    <name evidence="3" type="ORF">COV59_04565</name>
</gene>
<name>A0A2H0N6I8_9BACT</name>
<feature type="transmembrane region" description="Helical" evidence="1">
    <location>
        <begin position="91"/>
        <end position="111"/>
    </location>
</feature>
<dbReference type="InterPro" id="IPR043993">
    <property type="entry name" value="T4SS_pilin"/>
</dbReference>
<evidence type="ECO:0000313" key="4">
    <source>
        <dbReference type="Proteomes" id="UP000229600"/>
    </source>
</evidence>
<proteinExistence type="predicted"/>
<sequence length="211" mass="21550">MKHKLIFLTSLFIFALLIVPSGAVFADYGLQNTADAAGLTNAAGGTDIPTILGNIIGTALSLVSILFFILMIYGGFLWMTAHGKSEQTTKALDTIIAAVIGIVIVMGAYALTNFVFNNVVGGGGTTNTPTPVQSPDNLPAGVPAQLACNNTDECVARLGAGQECRNNQCVNCVANPELCPAAAPVPNIGVACVDNSTCLGGTTCVAGTCQL</sequence>
<comment type="caution">
    <text evidence="3">The sequence shown here is derived from an EMBL/GenBank/DDBJ whole genome shotgun (WGS) entry which is preliminary data.</text>
</comment>
<keyword evidence="1" id="KW-0812">Transmembrane</keyword>
<accession>A0A2H0N6I8</accession>
<feature type="transmembrane region" description="Helical" evidence="1">
    <location>
        <begin position="50"/>
        <end position="79"/>
    </location>
</feature>
<keyword evidence="2" id="KW-0732">Signal</keyword>
<dbReference type="EMBL" id="PCWN01000009">
    <property type="protein sequence ID" value="PIR03716.1"/>
    <property type="molecule type" value="Genomic_DNA"/>
</dbReference>
<dbReference type="Pfam" id="PF18895">
    <property type="entry name" value="T4SS_pilin"/>
    <property type="match status" value="1"/>
</dbReference>
<feature type="signal peptide" evidence="2">
    <location>
        <begin position="1"/>
        <end position="26"/>
    </location>
</feature>
<organism evidence="3 4">
    <name type="scientific">Candidatus Magasanikbacteria bacterium CG11_big_fil_rev_8_21_14_0_20_39_34</name>
    <dbReference type="NCBI Taxonomy" id="1974653"/>
    <lineage>
        <taxon>Bacteria</taxon>
        <taxon>Candidatus Magasanikiibacteriota</taxon>
    </lineage>
</organism>
<reference evidence="3 4" key="1">
    <citation type="submission" date="2017-09" db="EMBL/GenBank/DDBJ databases">
        <title>Depth-based differentiation of microbial function through sediment-hosted aquifers and enrichment of novel symbionts in the deep terrestrial subsurface.</title>
        <authorList>
            <person name="Probst A.J."/>
            <person name="Ladd B."/>
            <person name="Jarett J.K."/>
            <person name="Geller-Mcgrath D.E."/>
            <person name="Sieber C.M."/>
            <person name="Emerson J.B."/>
            <person name="Anantharaman K."/>
            <person name="Thomas B.C."/>
            <person name="Malmstrom R."/>
            <person name="Stieglmeier M."/>
            <person name="Klingl A."/>
            <person name="Woyke T."/>
            <person name="Ryan C.M."/>
            <person name="Banfield J.F."/>
        </authorList>
    </citation>
    <scope>NUCLEOTIDE SEQUENCE [LARGE SCALE GENOMIC DNA]</scope>
    <source>
        <strain evidence="3">CG11_big_fil_rev_8_21_14_0_20_39_34</strain>
    </source>
</reference>
<evidence type="ECO:0000256" key="1">
    <source>
        <dbReference type="SAM" id="Phobius"/>
    </source>
</evidence>
<dbReference type="AlphaFoldDB" id="A0A2H0N6I8"/>